<dbReference type="Gene3D" id="2.60.120.10">
    <property type="entry name" value="Jelly Rolls"/>
    <property type="match status" value="1"/>
</dbReference>
<gene>
    <name evidence="2" type="ORF">M124_1219</name>
</gene>
<evidence type="ECO:0000313" key="2">
    <source>
        <dbReference type="EMBL" id="EXY74940.1"/>
    </source>
</evidence>
<dbReference type="InterPro" id="IPR000595">
    <property type="entry name" value="cNMP-bd_dom"/>
</dbReference>
<evidence type="ECO:0000313" key="3">
    <source>
        <dbReference type="Proteomes" id="UP000020529"/>
    </source>
</evidence>
<organism evidence="2 3">
    <name type="scientific">Bacteroides fragilis str. 3988T(B)14</name>
    <dbReference type="NCBI Taxonomy" id="1339315"/>
    <lineage>
        <taxon>Bacteria</taxon>
        <taxon>Pseudomonadati</taxon>
        <taxon>Bacteroidota</taxon>
        <taxon>Bacteroidia</taxon>
        <taxon>Bacteroidales</taxon>
        <taxon>Bacteroidaceae</taxon>
        <taxon>Bacteroides</taxon>
    </lineage>
</organism>
<proteinExistence type="predicted"/>
<feature type="domain" description="Cyclic nucleotide-binding" evidence="1">
    <location>
        <begin position="22"/>
        <end position="119"/>
    </location>
</feature>
<dbReference type="RefSeq" id="WP_004294810.1">
    <property type="nucleotide sequence ID" value="NZ_JGCY01000254.1"/>
</dbReference>
<dbReference type="SUPFAM" id="SSF51206">
    <property type="entry name" value="cAMP-binding domain-like"/>
    <property type="match status" value="1"/>
</dbReference>
<dbReference type="GeneID" id="75113618"/>
<dbReference type="InterPro" id="IPR014710">
    <property type="entry name" value="RmlC-like_jellyroll"/>
</dbReference>
<reference evidence="2 3" key="1">
    <citation type="submission" date="2014-02" db="EMBL/GenBank/DDBJ databases">
        <authorList>
            <person name="Sears C."/>
            <person name="Carroll K."/>
            <person name="Sack B.R."/>
            <person name="Qadri F."/>
            <person name="Myers L.L."/>
            <person name="Chung G.-T."/>
            <person name="Escheverria P."/>
            <person name="Fraser C.M."/>
            <person name="Sadzewicz L."/>
            <person name="Shefchek K.A."/>
            <person name="Tallon L."/>
            <person name="Das S.P."/>
            <person name="Daugherty S."/>
            <person name="Mongodin E.F."/>
        </authorList>
    </citation>
    <scope>NUCLEOTIDE SEQUENCE [LARGE SCALE GENOMIC DNA]</scope>
    <source>
        <strain evidence="3">3988T(B)14</strain>
    </source>
</reference>
<comment type="caution">
    <text evidence="2">The sequence shown here is derived from an EMBL/GenBank/DDBJ whole genome shotgun (WGS) entry which is preliminary data.</text>
</comment>
<evidence type="ECO:0000259" key="1">
    <source>
        <dbReference type="PROSITE" id="PS50042"/>
    </source>
</evidence>
<dbReference type="PATRIC" id="fig|1339315.3.peg.2003"/>
<dbReference type="AlphaFoldDB" id="A0A015W3A0"/>
<dbReference type="Pfam" id="PF00027">
    <property type="entry name" value="cNMP_binding"/>
    <property type="match status" value="1"/>
</dbReference>
<accession>A0A015W3A0</accession>
<name>A0A015W3A0_BACFG</name>
<dbReference type="PROSITE" id="PS50042">
    <property type="entry name" value="CNMP_BINDING_3"/>
    <property type="match status" value="1"/>
</dbReference>
<dbReference type="Proteomes" id="UP000020529">
    <property type="component" value="Unassembled WGS sequence"/>
</dbReference>
<dbReference type="InterPro" id="IPR018490">
    <property type="entry name" value="cNMP-bd_dom_sf"/>
</dbReference>
<dbReference type="EMBL" id="JGCY01000254">
    <property type="protein sequence ID" value="EXY74940.1"/>
    <property type="molecule type" value="Genomic_DNA"/>
</dbReference>
<protein>
    <submittedName>
        <fullName evidence="2">Cyclic nucleotide-binding domain protein</fullName>
    </submittedName>
</protein>
<sequence>MKQFNLQFANHSKLEQLKLFFLEHGTYIELKKGEQFSIQGKMNCRGAYIENGLLRYTRVDERGNIHIVGYTFSEEFAGSLCTLIEPNQPSLVTIEAVCDSKIYYLPYSKLEDFFATNAETAQIKCALVEQSYSLMYHRLLDMYCKTTEELYLDLLNRCPDIQEYITLKEIASFLQVTPETVSRIRCKLKK</sequence>